<evidence type="ECO:0000313" key="5">
    <source>
        <dbReference type="EMBL" id="KTS66575.1"/>
    </source>
</evidence>
<keyword evidence="2 3" id="KW-0862">Zinc</keyword>
<dbReference type="HAMAP" id="MF_00649">
    <property type="entry name" value="DNA_gyrase_inhibitor_YacG"/>
    <property type="match status" value="1"/>
</dbReference>
<feature type="binding site" evidence="3">
    <location>
        <position position="10"/>
    </location>
    <ligand>
        <name>Zn(2+)</name>
        <dbReference type="ChEBI" id="CHEBI:29105"/>
    </ligand>
</feature>
<dbReference type="GO" id="GO:0008270">
    <property type="term" value="F:zinc ion binding"/>
    <property type="evidence" value="ECO:0007669"/>
    <property type="project" value="UniProtKB-UniRule"/>
</dbReference>
<evidence type="ECO:0000256" key="2">
    <source>
        <dbReference type="ARBA" id="ARBA00022833"/>
    </source>
</evidence>
<evidence type="ECO:0000256" key="1">
    <source>
        <dbReference type="ARBA" id="ARBA00022723"/>
    </source>
</evidence>
<feature type="compositionally biased region" description="Acidic residues" evidence="4">
    <location>
        <begin position="55"/>
        <end position="65"/>
    </location>
</feature>
<comment type="cofactor">
    <cofactor evidence="3">
        <name>Zn(2+)</name>
        <dbReference type="ChEBI" id="CHEBI:29105"/>
    </cofactor>
    <text evidence="3">Binds 1 zinc ion.</text>
</comment>
<dbReference type="InterPro" id="IPR005584">
    <property type="entry name" value="DNA_gyrase_inhibitor_YacG"/>
</dbReference>
<keyword evidence="1 3" id="KW-0479">Metal-binding</keyword>
<dbReference type="Gene3D" id="3.30.50.10">
    <property type="entry name" value="Erythroid Transcription Factor GATA-1, subunit A"/>
    <property type="match status" value="1"/>
</dbReference>
<dbReference type="Pfam" id="PF03884">
    <property type="entry name" value="YacG"/>
    <property type="match status" value="1"/>
</dbReference>
<dbReference type="GO" id="GO:0008657">
    <property type="term" value="F:DNA topoisomerase type II (double strand cut, ATP-hydrolyzing) inhibitor activity"/>
    <property type="evidence" value="ECO:0007669"/>
    <property type="project" value="UniProtKB-UniRule"/>
</dbReference>
<dbReference type="GO" id="GO:0006355">
    <property type="term" value="P:regulation of DNA-templated transcription"/>
    <property type="evidence" value="ECO:0007669"/>
    <property type="project" value="InterPro"/>
</dbReference>
<name>A0A8E1RWI6_9GAMM</name>
<comment type="similarity">
    <text evidence="3">Belongs to the DNA gyrase inhibitor YacG family.</text>
</comment>
<reference evidence="5 6" key="1">
    <citation type="journal article" date="2016" name="Front. Microbiol.">
        <title>Genomic Resource of Rice Seed Associated Bacteria.</title>
        <authorList>
            <person name="Midha S."/>
            <person name="Bansal K."/>
            <person name="Sharma S."/>
            <person name="Kumar N."/>
            <person name="Patil P.P."/>
            <person name="Chaudhry V."/>
            <person name="Patil P.B."/>
        </authorList>
    </citation>
    <scope>NUCLEOTIDE SEQUENCE [LARGE SCALE GENOMIC DNA]</scope>
    <source>
        <strain evidence="5 6">SA3</strain>
    </source>
</reference>
<dbReference type="Proteomes" id="UP000071979">
    <property type="component" value="Unassembled WGS sequence"/>
</dbReference>
<accession>A0A8E1RWI6</accession>
<dbReference type="AlphaFoldDB" id="A0A8E1RWI6"/>
<feature type="binding site" evidence="3">
    <location>
        <position position="13"/>
    </location>
    <ligand>
        <name>Zn(2+)</name>
        <dbReference type="ChEBI" id="CHEBI:29105"/>
    </ligand>
</feature>
<evidence type="ECO:0000256" key="4">
    <source>
        <dbReference type="SAM" id="MobiDB-lite"/>
    </source>
</evidence>
<evidence type="ECO:0000256" key="3">
    <source>
        <dbReference type="HAMAP-Rule" id="MF_00649"/>
    </source>
</evidence>
<dbReference type="EMBL" id="LDSE01000030">
    <property type="protein sequence ID" value="KTS66575.1"/>
    <property type="molecule type" value="Genomic_DNA"/>
</dbReference>
<comment type="function">
    <text evidence="3">Inhibits all the catalytic activities of DNA gyrase by preventing its interaction with DNA. Acts by binding directly to the C-terminal domain of GyrB, which probably disrupts DNA binding by the gyrase.</text>
</comment>
<feature type="region of interest" description="Disordered" evidence="4">
    <location>
        <begin position="44"/>
        <end position="65"/>
    </location>
</feature>
<organism evidence="5 6">
    <name type="scientific">Pantoea dispersa</name>
    <dbReference type="NCBI Taxonomy" id="59814"/>
    <lineage>
        <taxon>Bacteria</taxon>
        <taxon>Pseudomonadati</taxon>
        <taxon>Pseudomonadota</taxon>
        <taxon>Gammaproteobacteria</taxon>
        <taxon>Enterobacterales</taxon>
        <taxon>Erwiniaceae</taxon>
        <taxon>Pantoea</taxon>
    </lineage>
</organism>
<gene>
    <name evidence="3" type="primary">yacG</name>
    <name evidence="5" type="ORF">SA3R_16025</name>
</gene>
<sequence>MQEEMITVPCPNCGKAVMWDELSPWRPFCSKRCQLIDLGEWAAEEKRIPSSGDMTESDDWSEEQP</sequence>
<proteinExistence type="inferred from homology"/>
<dbReference type="NCBIfam" id="NF001638">
    <property type="entry name" value="PRK00418.1"/>
    <property type="match status" value="1"/>
</dbReference>
<dbReference type="PANTHER" id="PTHR36150">
    <property type="entry name" value="DNA GYRASE INHIBITOR YACG"/>
    <property type="match status" value="1"/>
</dbReference>
<feature type="binding site" evidence="3">
    <location>
        <position position="29"/>
    </location>
    <ligand>
        <name>Zn(2+)</name>
        <dbReference type="ChEBI" id="CHEBI:29105"/>
    </ligand>
</feature>
<dbReference type="InterPro" id="IPR013088">
    <property type="entry name" value="Znf_NHR/GATA"/>
</dbReference>
<dbReference type="SUPFAM" id="SSF57716">
    <property type="entry name" value="Glucocorticoid receptor-like (DNA-binding domain)"/>
    <property type="match status" value="1"/>
</dbReference>
<comment type="caution">
    <text evidence="5">The sequence shown here is derived from an EMBL/GenBank/DDBJ whole genome shotgun (WGS) entry which is preliminary data.</text>
</comment>
<dbReference type="OrthoDB" id="9809663at2"/>
<feature type="binding site" evidence="3">
    <location>
        <position position="33"/>
    </location>
    <ligand>
        <name>Zn(2+)</name>
        <dbReference type="ChEBI" id="CHEBI:29105"/>
    </ligand>
</feature>
<dbReference type="PANTHER" id="PTHR36150:SF1">
    <property type="entry name" value="DNA GYRASE INHIBITOR YACG"/>
    <property type="match status" value="1"/>
</dbReference>
<evidence type="ECO:0000313" key="6">
    <source>
        <dbReference type="Proteomes" id="UP000071979"/>
    </source>
</evidence>
<protein>
    <recommendedName>
        <fullName evidence="3">DNA gyrase inhibitor YacG</fullName>
    </recommendedName>
</protein>
<dbReference type="RefSeq" id="WP_058770616.1">
    <property type="nucleotide sequence ID" value="NZ_CP109853.1"/>
</dbReference>
<comment type="subunit">
    <text evidence="3">Interacts with GyrB.</text>
</comment>